<dbReference type="OMA" id="IKHREAV"/>
<dbReference type="InterPro" id="IPR002925">
    <property type="entry name" value="Dienelactn_hydro"/>
</dbReference>
<reference evidence="2 3" key="1">
    <citation type="journal article" date="2011" name="J. Gen. Appl. Microbiol.">
        <title>Draft genome sequencing of the enigmatic yeast Saitoella complicata.</title>
        <authorList>
            <person name="Nishida H."/>
            <person name="Hamamoto M."/>
            <person name="Sugiyama J."/>
        </authorList>
    </citation>
    <scope>NUCLEOTIDE SEQUENCE [LARGE SCALE GENOMIC DNA]</scope>
    <source>
        <strain evidence="2 3">NRRL Y-17804</strain>
    </source>
</reference>
<accession>A0A0E9NM96</accession>
<dbReference type="Gene3D" id="3.40.50.1820">
    <property type="entry name" value="alpha/beta hydrolase"/>
    <property type="match status" value="1"/>
</dbReference>
<dbReference type="PANTHER" id="PTHR17630">
    <property type="entry name" value="DIENELACTONE HYDROLASE"/>
    <property type="match status" value="1"/>
</dbReference>
<proteinExistence type="predicted"/>
<dbReference type="PANTHER" id="PTHR17630:SF44">
    <property type="entry name" value="PROTEIN AIM2"/>
    <property type="match status" value="1"/>
</dbReference>
<dbReference type="AlphaFoldDB" id="A0A0E9NM96"/>
<dbReference type="InterPro" id="IPR029058">
    <property type="entry name" value="AB_hydrolase_fold"/>
</dbReference>
<dbReference type="STRING" id="698492.A0A0E9NM96"/>
<evidence type="ECO:0000313" key="3">
    <source>
        <dbReference type="Proteomes" id="UP000033140"/>
    </source>
</evidence>
<dbReference type="Proteomes" id="UP000033140">
    <property type="component" value="Unassembled WGS sequence"/>
</dbReference>
<organism evidence="2 3">
    <name type="scientific">Saitoella complicata (strain BCRC 22490 / CBS 7301 / JCM 7358 / NBRC 10748 / NRRL Y-17804)</name>
    <dbReference type="NCBI Taxonomy" id="698492"/>
    <lineage>
        <taxon>Eukaryota</taxon>
        <taxon>Fungi</taxon>
        <taxon>Dikarya</taxon>
        <taxon>Ascomycota</taxon>
        <taxon>Taphrinomycotina</taxon>
        <taxon>Taphrinomycotina incertae sedis</taxon>
        <taxon>Saitoella</taxon>
    </lineage>
</organism>
<comment type="caution">
    <text evidence="2">The sequence shown here is derived from an EMBL/GenBank/DDBJ whole genome shotgun (WGS) entry which is preliminary data.</text>
</comment>
<dbReference type="SUPFAM" id="SSF53474">
    <property type="entry name" value="alpha/beta-Hydrolases"/>
    <property type="match status" value="1"/>
</dbReference>
<evidence type="ECO:0000259" key="1">
    <source>
        <dbReference type="Pfam" id="PF01738"/>
    </source>
</evidence>
<protein>
    <recommendedName>
        <fullName evidence="1">Dienelactone hydrolase domain-containing protein</fullName>
    </recommendedName>
</protein>
<keyword evidence="3" id="KW-1185">Reference proteome</keyword>
<evidence type="ECO:0000313" key="2">
    <source>
        <dbReference type="EMBL" id="GAO50540.1"/>
    </source>
</evidence>
<dbReference type="GO" id="GO:0016787">
    <property type="term" value="F:hydrolase activity"/>
    <property type="evidence" value="ECO:0007669"/>
    <property type="project" value="InterPro"/>
</dbReference>
<gene>
    <name evidence="2" type="ORF">G7K_4664-t1</name>
</gene>
<feature type="domain" description="Dienelactone hydrolase" evidence="1">
    <location>
        <begin position="42"/>
        <end position="277"/>
    </location>
</feature>
<sequence>MSSSREEAVKHPMSTTISDCCASGHLHEGEPNGREEKVNGLDCYISEPEDGDRKLVVLFVTDIFGYKLKNSKLLADEYAKAGYYVYMPDFHQGDSLPESLLNKIAPSEAAEPKSFFTKITDTASAIVQFGPWLFRHRDGVTKPLIESFISYIKNNTEHQKIALVGFCWGGRHAIVFAQNPPITCSVACHPSNVSLPSEVYPVSAPTAIYAGSEDSMFPPSSCDTAKEVFEKLGIQYDIRVFEGQTHGFAVRGDLTKEAIKNAKEECTKATIAWFDKFMKRQCERV</sequence>
<reference evidence="2 3" key="3">
    <citation type="journal article" date="2015" name="Genome Announc.">
        <title>Draft Genome Sequence of the Archiascomycetous Yeast Saitoella complicata.</title>
        <authorList>
            <person name="Yamauchi K."/>
            <person name="Kondo S."/>
            <person name="Hamamoto M."/>
            <person name="Takahashi Y."/>
            <person name="Ogura Y."/>
            <person name="Hayashi T."/>
            <person name="Nishida H."/>
        </authorList>
    </citation>
    <scope>NUCLEOTIDE SEQUENCE [LARGE SCALE GENOMIC DNA]</scope>
    <source>
        <strain evidence="2 3">NRRL Y-17804</strain>
    </source>
</reference>
<reference evidence="2 3" key="2">
    <citation type="journal article" date="2014" name="J. Gen. Appl. Microbiol.">
        <title>The early diverging ascomycetous budding yeast Saitoella complicata has three histone deacetylases belonging to the Clr6, Hos2, and Rpd3 lineages.</title>
        <authorList>
            <person name="Nishida H."/>
            <person name="Matsumoto T."/>
            <person name="Kondo S."/>
            <person name="Hamamoto M."/>
            <person name="Yoshikawa H."/>
        </authorList>
    </citation>
    <scope>NUCLEOTIDE SEQUENCE [LARGE SCALE GENOMIC DNA]</scope>
    <source>
        <strain evidence="2 3">NRRL Y-17804</strain>
    </source>
</reference>
<dbReference type="EMBL" id="BACD03000034">
    <property type="protein sequence ID" value="GAO50540.1"/>
    <property type="molecule type" value="Genomic_DNA"/>
</dbReference>
<name>A0A0E9NM96_SAICN</name>
<dbReference type="Pfam" id="PF01738">
    <property type="entry name" value="DLH"/>
    <property type="match status" value="1"/>
</dbReference>